<evidence type="ECO:0000313" key="1">
    <source>
        <dbReference type="Proteomes" id="UP000887578"/>
    </source>
</evidence>
<protein>
    <submittedName>
        <fullName evidence="2">Uncharacterized protein</fullName>
    </submittedName>
</protein>
<evidence type="ECO:0000313" key="2">
    <source>
        <dbReference type="WBParaSite" id="PDA_v2.g22201.t1"/>
    </source>
</evidence>
<organism evidence="1 2">
    <name type="scientific">Panagrolaimus davidi</name>
    <dbReference type="NCBI Taxonomy" id="227884"/>
    <lineage>
        <taxon>Eukaryota</taxon>
        <taxon>Metazoa</taxon>
        <taxon>Ecdysozoa</taxon>
        <taxon>Nematoda</taxon>
        <taxon>Chromadorea</taxon>
        <taxon>Rhabditida</taxon>
        <taxon>Tylenchina</taxon>
        <taxon>Panagrolaimomorpha</taxon>
        <taxon>Panagrolaimoidea</taxon>
        <taxon>Panagrolaimidae</taxon>
        <taxon>Panagrolaimus</taxon>
    </lineage>
</organism>
<keyword evidence="1" id="KW-1185">Reference proteome</keyword>
<dbReference type="WBParaSite" id="PDA_v2.g22201.t1">
    <property type="protein sequence ID" value="PDA_v2.g22201.t1"/>
    <property type="gene ID" value="PDA_v2.g22201"/>
</dbReference>
<accession>A0A914Q4U4</accession>
<dbReference type="Proteomes" id="UP000887578">
    <property type="component" value="Unplaced"/>
</dbReference>
<name>A0A914Q4U4_9BILA</name>
<reference evidence="2" key="1">
    <citation type="submission" date="2022-11" db="UniProtKB">
        <authorList>
            <consortium name="WormBaseParasite"/>
        </authorList>
    </citation>
    <scope>IDENTIFICATION</scope>
</reference>
<dbReference type="AlphaFoldDB" id="A0A914Q4U4"/>
<proteinExistence type="predicted"/>
<sequence>MLPTFRSLIFARQLMPKDFYRGYVIDVDERRCCINERFLTHTGIMYEKPNLGKTTFHYPPFPITGVYRDHSRFMDPNYVLQCYYDPKFEEINVLGSDALEHLKISSMNVNWKHKKFVLSRDEDLEGSKL</sequence>